<gene>
    <name evidence="1" type="ORF">ARMGADRAFT_1077823</name>
</gene>
<dbReference type="AlphaFoldDB" id="A0A2H3DUA9"/>
<sequence>MKKYPDFEYDANKDQLKGEVWSSLQLCNLYLTDIHNKWDSWYFLHVKTKDQCGPAIVDMFKRPLVIWDADVGEIERPLHGLKSFSVGHSLFNFINLLNPLEENKNQLLRKWALCIALYLSVFILGSHLREEYIHEQDESVSA</sequence>
<accession>A0A2H3DUA9</accession>
<dbReference type="OMA" id="REEYIHE"/>
<dbReference type="OrthoDB" id="10358737at2759"/>
<proteinExistence type="predicted"/>
<dbReference type="EMBL" id="KZ293652">
    <property type="protein sequence ID" value="PBK95062.1"/>
    <property type="molecule type" value="Genomic_DNA"/>
</dbReference>
<dbReference type="Proteomes" id="UP000217790">
    <property type="component" value="Unassembled WGS sequence"/>
</dbReference>
<organism evidence="1 2">
    <name type="scientific">Armillaria gallica</name>
    <name type="common">Bulbous honey fungus</name>
    <name type="synonym">Armillaria bulbosa</name>
    <dbReference type="NCBI Taxonomy" id="47427"/>
    <lineage>
        <taxon>Eukaryota</taxon>
        <taxon>Fungi</taxon>
        <taxon>Dikarya</taxon>
        <taxon>Basidiomycota</taxon>
        <taxon>Agaricomycotina</taxon>
        <taxon>Agaricomycetes</taxon>
        <taxon>Agaricomycetidae</taxon>
        <taxon>Agaricales</taxon>
        <taxon>Marasmiineae</taxon>
        <taxon>Physalacriaceae</taxon>
        <taxon>Armillaria</taxon>
    </lineage>
</organism>
<keyword evidence="2" id="KW-1185">Reference proteome</keyword>
<evidence type="ECO:0000313" key="1">
    <source>
        <dbReference type="EMBL" id="PBK95062.1"/>
    </source>
</evidence>
<protein>
    <submittedName>
        <fullName evidence="1">Uncharacterized protein</fullName>
    </submittedName>
</protein>
<reference evidence="2" key="1">
    <citation type="journal article" date="2017" name="Nat. Ecol. Evol.">
        <title>Genome expansion and lineage-specific genetic innovations in the forest pathogenic fungi Armillaria.</title>
        <authorList>
            <person name="Sipos G."/>
            <person name="Prasanna A.N."/>
            <person name="Walter M.C."/>
            <person name="O'Connor E."/>
            <person name="Balint B."/>
            <person name="Krizsan K."/>
            <person name="Kiss B."/>
            <person name="Hess J."/>
            <person name="Varga T."/>
            <person name="Slot J."/>
            <person name="Riley R."/>
            <person name="Boka B."/>
            <person name="Rigling D."/>
            <person name="Barry K."/>
            <person name="Lee J."/>
            <person name="Mihaltcheva S."/>
            <person name="LaButti K."/>
            <person name="Lipzen A."/>
            <person name="Waldron R."/>
            <person name="Moloney N.M."/>
            <person name="Sperisen C."/>
            <person name="Kredics L."/>
            <person name="Vagvoelgyi C."/>
            <person name="Patrignani A."/>
            <person name="Fitzpatrick D."/>
            <person name="Nagy I."/>
            <person name="Doyle S."/>
            <person name="Anderson J.B."/>
            <person name="Grigoriev I.V."/>
            <person name="Gueldener U."/>
            <person name="Muensterkoetter M."/>
            <person name="Nagy L.G."/>
        </authorList>
    </citation>
    <scope>NUCLEOTIDE SEQUENCE [LARGE SCALE GENOMIC DNA]</scope>
    <source>
        <strain evidence="2">Ar21-2</strain>
    </source>
</reference>
<evidence type="ECO:0000313" key="2">
    <source>
        <dbReference type="Proteomes" id="UP000217790"/>
    </source>
</evidence>
<name>A0A2H3DUA9_ARMGA</name>
<dbReference type="InParanoid" id="A0A2H3DUA9"/>